<dbReference type="KEGG" id="mpec:B9O19_01530"/>
<dbReference type="GO" id="GO:0030288">
    <property type="term" value="C:outer membrane-bounded periplasmic space"/>
    <property type="evidence" value="ECO:0007669"/>
    <property type="project" value="TreeGrafter"/>
</dbReference>
<accession>A0A2K9P385</accession>
<dbReference type="InterPro" id="IPR050695">
    <property type="entry name" value="N-acetylmuramoyl_amidase_3"/>
</dbReference>
<keyword evidence="1" id="KW-0378">Hydrolase</keyword>
<evidence type="ECO:0000259" key="4">
    <source>
        <dbReference type="Pfam" id="PF01520"/>
    </source>
</evidence>
<gene>
    <name evidence="5" type="ORF">B9O19_01530</name>
</gene>
<keyword evidence="3" id="KW-0472">Membrane</keyword>
<feature type="compositionally biased region" description="Basic and acidic residues" evidence="2">
    <location>
        <begin position="70"/>
        <end position="85"/>
    </location>
</feature>
<dbReference type="Pfam" id="PF01520">
    <property type="entry name" value="Amidase_3"/>
    <property type="match status" value="1"/>
</dbReference>
<dbReference type="InterPro" id="IPR002508">
    <property type="entry name" value="MurNAc-LAA_cat"/>
</dbReference>
<evidence type="ECO:0000313" key="5">
    <source>
        <dbReference type="EMBL" id="AUO19690.1"/>
    </source>
</evidence>
<dbReference type="GO" id="GO:0009253">
    <property type="term" value="P:peptidoglycan catabolic process"/>
    <property type="evidence" value="ECO:0007669"/>
    <property type="project" value="InterPro"/>
</dbReference>
<dbReference type="GO" id="GO:0008745">
    <property type="term" value="F:N-acetylmuramoyl-L-alanine amidase activity"/>
    <property type="evidence" value="ECO:0007669"/>
    <property type="project" value="InterPro"/>
</dbReference>
<reference evidence="5 6" key="1">
    <citation type="submission" date="2017-04" db="EMBL/GenBank/DDBJ databases">
        <title>Monoglobus pectinilyticus 14 draft genome.</title>
        <authorList>
            <person name="Kim C."/>
            <person name="Rosendale D.I."/>
            <person name="Kelly W.J."/>
            <person name="Tannock G.W."/>
            <person name="Patchett M.L."/>
            <person name="Jordens J.Z."/>
        </authorList>
    </citation>
    <scope>NUCLEOTIDE SEQUENCE [LARGE SCALE GENOMIC DNA]</scope>
    <source>
        <strain evidence="5 6">14</strain>
    </source>
</reference>
<proteinExistence type="predicted"/>
<evidence type="ECO:0000256" key="3">
    <source>
        <dbReference type="SAM" id="Phobius"/>
    </source>
</evidence>
<protein>
    <submittedName>
        <fullName evidence="5">N-acetylmuramoyl-L-alanine amidase</fullName>
    </submittedName>
</protein>
<dbReference type="Gene3D" id="3.40.630.40">
    <property type="entry name" value="Zn-dependent exopeptidases"/>
    <property type="match status" value="1"/>
</dbReference>
<dbReference type="CDD" id="cd02696">
    <property type="entry name" value="MurNAc-LAA"/>
    <property type="match status" value="1"/>
</dbReference>
<evidence type="ECO:0000256" key="1">
    <source>
        <dbReference type="ARBA" id="ARBA00022801"/>
    </source>
</evidence>
<feature type="domain" description="MurNAc-LAA" evidence="4">
    <location>
        <begin position="65"/>
        <end position="307"/>
    </location>
</feature>
<keyword evidence="3" id="KW-1133">Transmembrane helix</keyword>
<dbReference type="PANTHER" id="PTHR30404">
    <property type="entry name" value="N-ACETYLMURAMOYL-L-ALANINE AMIDASE"/>
    <property type="match status" value="1"/>
</dbReference>
<keyword evidence="3" id="KW-0812">Transmembrane</keyword>
<dbReference type="PANTHER" id="PTHR30404:SF0">
    <property type="entry name" value="N-ACETYLMURAMOYL-L-ALANINE AMIDASE AMIC"/>
    <property type="match status" value="1"/>
</dbReference>
<feature type="region of interest" description="Disordered" evidence="2">
    <location>
        <begin position="66"/>
        <end position="85"/>
    </location>
</feature>
<evidence type="ECO:0000313" key="6">
    <source>
        <dbReference type="Proteomes" id="UP000235589"/>
    </source>
</evidence>
<name>A0A2K9P385_9FIRM</name>
<dbReference type="EMBL" id="CP020991">
    <property type="protein sequence ID" value="AUO19690.1"/>
    <property type="molecule type" value="Genomic_DNA"/>
</dbReference>
<dbReference type="AlphaFoldDB" id="A0A2K9P385"/>
<dbReference type="Proteomes" id="UP000235589">
    <property type="component" value="Chromosome"/>
</dbReference>
<sequence>MIMRKYLIGLVIALGIILAGLIIVFGLVLNGTITRQTFEAEKNEISIPTAEASALPTQTPKKQIVVLDPGHGKDSGNMSEEDKSADGWVLSTEKGGWGEWRHWKSGTVWDDCRGSGCSGRHPDGGSCWYPIENGDRDIEPEINLNNTLNAKKYLEEMGYEVRLTRNSNDENPSMTKRLTYCYSGGDTSTEPDADVFVCIHSNAGGGQGSAYMALSGVYDQSGVLAPAEYISESNILGQLINNQIVSDTQLSAFVDGRYEGFPTAVLFCKSPVPIAYLEIGFFDNASDLEVLTNDSETIGRAIAVGVDNYFKTKSN</sequence>
<organism evidence="5 6">
    <name type="scientific">Monoglobus pectinilyticus</name>
    <dbReference type="NCBI Taxonomy" id="1981510"/>
    <lineage>
        <taxon>Bacteria</taxon>
        <taxon>Bacillati</taxon>
        <taxon>Bacillota</taxon>
        <taxon>Clostridia</taxon>
        <taxon>Monoglobales</taxon>
        <taxon>Monoglobaceae</taxon>
        <taxon>Monoglobus</taxon>
    </lineage>
</organism>
<keyword evidence="6" id="KW-1185">Reference proteome</keyword>
<dbReference type="SUPFAM" id="SSF53187">
    <property type="entry name" value="Zn-dependent exopeptidases"/>
    <property type="match status" value="1"/>
</dbReference>
<evidence type="ECO:0000256" key="2">
    <source>
        <dbReference type="SAM" id="MobiDB-lite"/>
    </source>
</evidence>
<feature type="transmembrane region" description="Helical" evidence="3">
    <location>
        <begin position="7"/>
        <end position="29"/>
    </location>
</feature>